<sequence length="140" mass="16067">MRWWAVKQRLLFSQLCSRCYSNNHGLFNSVTECFSQQKFVKCTQKRKHACRLCRPKNSENYVTVLTALKINTICQSLQTQGQVPENATTHKYDAPGHFKLHSTTAILYTAGWAKPSTFENQSFIPLCNKKTAFVNMNINS</sequence>
<organism evidence="1 2">
    <name type="scientific">Elysia crispata</name>
    <name type="common">lettuce slug</name>
    <dbReference type="NCBI Taxonomy" id="231223"/>
    <lineage>
        <taxon>Eukaryota</taxon>
        <taxon>Metazoa</taxon>
        <taxon>Spiralia</taxon>
        <taxon>Lophotrochozoa</taxon>
        <taxon>Mollusca</taxon>
        <taxon>Gastropoda</taxon>
        <taxon>Heterobranchia</taxon>
        <taxon>Euthyneura</taxon>
        <taxon>Panpulmonata</taxon>
        <taxon>Sacoglossa</taxon>
        <taxon>Placobranchoidea</taxon>
        <taxon>Plakobranchidae</taxon>
        <taxon>Elysia</taxon>
    </lineage>
</organism>
<dbReference type="AlphaFoldDB" id="A0AAE1CN68"/>
<keyword evidence="2" id="KW-1185">Reference proteome</keyword>
<reference evidence="1" key="1">
    <citation type="journal article" date="2023" name="G3 (Bethesda)">
        <title>A reference genome for the long-term kleptoplast-retaining sea slug Elysia crispata morphotype clarki.</title>
        <authorList>
            <person name="Eastman K.E."/>
            <person name="Pendleton A.L."/>
            <person name="Shaikh M.A."/>
            <person name="Suttiyut T."/>
            <person name="Ogas R."/>
            <person name="Tomko P."/>
            <person name="Gavelis G."/>
            <person name="Widhalm J.R."/>
            <person name="Wisecaver J.H."/>
        </authorList>
    </citation>
    <scope>NUCLEOTIDE SEQUENCE</scope>
    <source>
        <strain evidence="1">ECLA1</strain>
    </source>
</reference>
<evidence type="ECO:0000313" key="1">
    <source>
        <dbReference type="EMBL" id="KAK3715195.1"/>
    </source>
</evidence>
<accession>A0AAE1CN68</accession>
<evidence type="ECO:0000313" key="2">
    <source>
        <dbReference type="Proteomes" id="UP001283361"/>
    </source>
</evidence>
<dbReference type="Proteomes" id="UP001283361">
    <property type="component" value="Unassembled WGS sequence"/>
</dbReference>
<protein>
    <submittedName>
        <fullName evidence="1">Uncharacterized protein</fullName>
    </submittedName>
</protein>
<comment type="caution">
    <text evidence="1">The sequence shown here is derived from an EMBL/GenBank/DDBJ whole genome shotgun (WGS) entry which is preliminary data.</text>
</comment>
<proteinExistence type="predicted"/>
<gene>
    <name evidence="1" type="ORF">RRG08_040044</name>
</gene>
<name>A0AAE1CN68_9GAST</name>
<dbReference type="EMBL" id="JAWDGP010007517">
    <property type="protein sequence ID" value="KAK3715195.1"/>
    <property type="molecule type" value="Genomic_DNA"/>
</dbReference>